<evidence type="ECO:0000313" key="4">
    <source>
        <dbReference type="Proteomes" id="UP000789342"/>
    </source>
</evidence>
<name>A0A9N9ANM8_9GLOM</name>
<dbReference type="GO" id="GO:0006629">
    <property type="term" value="P:lipid metabolic process"/>
    <property type="evidence" value="ECO:0007669"/>
    <property type="project" value="InterPro"/>
</dbReference>
<proteinExistence type="predicted"/>
<dbReference type="Proteomes" id="UP000789342">
    <property type="component" value="Unassembled WGS sequence"/>
</dbReference>
<keyword evidence="1" id="KW-1133">Transmembrane helix</keyword>
<keyword evidence="1" id="KW-0812">Transmembrane</keyword>
<dbReference type="InterPro" id="IPR051218">
    <property type="entry name" value="Sec_MonoDiacylglyc_Lipase"/>
</dbReference>
<keyword evidence="4" id="KW-1185">Reference proteome</keyword>
<dbReference type="CDD" id="cd00519">
    <property type="entry name" value="Lipase_3"/>
    <property type="match status" value="1"/>
</dbReference>
<sequence length="578" mass="64941">MPATPNGRSTFIKPTPSSTKVPVVTKKAISNDYSHHVEDLIRSPLKKRTPVKMVPALTYMTYMSMTFKNFISTLIFDWSMAFTHPLHFLALITLVPLLSFALLMIGITFHIGFALGMGSIIEAVGRKWGANLTMINWWDPSIFTLDVTGIVKDGISALGRPPQEPADGSDNVVFNIDIAELLLFMSSIIYERDEKIVRETYEMIDDMVADDTNAEVLESAMNQLKNSVSRIHDQANLWGLEFVSLSELNSLGGPFSGIFYSKEHNFIVVVFKGTTPIDFKDFVIDLMLQRIDASNFVFGEIHCGMYTSLFSQTQSRSAKMDRTSPYITIVEAIRSKAVEIVNSNAKNTPVNVWVTGHSLGAALASIFFSRCLKSPEDLGPNCILRDGYLYGCPAVGNSSFASLFSSYSNQPFDRSSTLWRVVNDTDIVAHLSGFEDITMSQVLANHSILDYTHVGEEIRFFRSGARPRCTKDVLPPINEHVLVKNNEFGFFKFGKAVVENLFYGNPLKKLGELFYSEPFTQPSKYVTSLWQGASHNPLKYVEMMLPIFYRNHIPAEYFRAMQNARRYFVENSEDGSIS</sequence>
<evidence type="ECO:0000256" key="1">
    <source>
        <dbReference type="SAM" id="Phobius"/>
    </source>
</evidence>
<dbReference type="PANTHER" id="PTHR45856:SF24">
    <property type="entry name" value="FUNGAL LIPASE-LIKE DOMAIN-CONTAINING PROTEIN"/>
    <property type="match status" value="1"/>
</dbReference>
<reference evidence="3" key="1">
    <citation type="submission" date="2021-06" db="EMBL/GenBank/DDBJ databases">
        <authorList>
            <person name="Kallberg Y."/>
            <person name="Tangrot J."/>
            <person name="Rosling A."/>
        </authorList>
    </citation>
    <scope>NUCLEOTIDE SEQUENCE</scope>
    <source>
        <strain evidence="3">CL551</strain>
    </source>
</reference>
<organism evidence="3 4">
    <name type="scientific">Acaulospora morrowiae</name>
    <dbReference type="NCBI Taxonomy" id="94023"/>
    <lineage>
        <taxon>Eukaryota</taxon>
        <taxon>Fungi</taxon>
        <taxon>Fungi incertae sedis</taxon>
        <taxon>Mucoromycota</taxon>
        <taxon>Glomeromycotina</taxon>
        <taxon>Glomeromycetes</taxon>
        <taxon>Diversisporales</taxon>
        <taxon>Acaulosporaceae</taxon>
        <taxon>Acaulospora</taxon>
    </lineage>
</organism>
<dbReference type="AlphaFoldDB" id="A0A9N9ANM8"/>
<dbReference type="Pfam" id="PF01764">
    <property type="entry name" value="Lipase_3"/>
    <property type="match status" value="1"/>
</dbReference>
<feature type="domain" description="Fungal lipase-type" evidence="2">
    <location>
        <begin position="268"/>
        <end position="433"/>
    </location>
</feature>
<dbReference type="Gene3D" id="3.40.50.1820">
    <property type="entry name" value="alpha/beta hydrolase"/>
    <property type="match status" value="1"/>
</dbReference>
<dbReference type="InterPro" id="IPR029058">
    <property type="entry name" value="AB_hydrolase_fold"/>
</dbReference>
<evidence type="ECO:0000313" key="3">
    <source>
        <dbReference type="EMBL" id="CAG8534540.1"/>
    </source>
</evidence>
<evidence type="ECO:0000259" key="2">
    <source>
        <dbReference type="Pfam" id="PF01764"/>
    </source>
</evidence>
<protein>
    <submittedName>
        <fullName evidence="3">6728_t:CDS:1</fullName>
    </submittedName>
</protein>
<accession>A0A9N9ANM8</accession>
<feature type="transmembrane region" description="Helical" evidence="1">
    <location>
        <begin position="88"/>
        <end position="117"/>
    </location>
</feature>
<dbReference type="SUPFAM" id="SSF53474">
    <property type="entry name" value="alpha/beta-Hydrolases"/>
    <property type="match status" value="1"/>
</dbReference>
<keyword evidence="1" id="KW-0472">Membrane</keyword>
<comment type="caution">
    <text evidence="3">The sequence shown here is derived from an EMBL/GenBank/DDBJ whole genome shotgun (WGS) entry which is preliminary data.</text>
</comment>
<dbReference type="InterPro" id="IPR002921">
    <property type="entry name" value="Fungal_lipase-type"/>
</dbReference>
<dbReference type="PANTHER" id="PTHR45856">
    <property type="entry name" value="ALPHA/BETA-HYDROLASES SUPERFAMILY PROTEIN"/>
    <property type="match status" value="1"/>
</dbReference>
<dbReference type="EMBL" id="CAJVPV010002737">
    <property type="protein sequence ID" value="CAG8534540.1"/>
    <property type="molecule type" value="Genomic_DNA"/>
</dbReference>
<feature type="transmembrane region" description="Helical" evidence="1">
    <location>
        <begin position="56"/>
        <end position="76"/>
    </location>
</feature>
<dbReference type="OrthoDB" id="426718at2759"/>
<gene>
    <name evidence="3" type="ORF">AMORRO_LOCUS4832</name>
</gene>